<proteinExistence type="predicted"/>
<dbReference type="KEGG" id="palr:HGI30_21260"/>
<dbReference type="InterPro" id="IPR008964">
    <property type="entry name" value="Invasin/intimin_cell_adhesion"/>
</dbReference>
<feature type="chain" id="PRO_5026234478" description="BIG2 domain-containing protein" evidence="1">
    <location>
        <begin position="33"/>
        <end position="721"/>
    </location>
</feature>
<dbReference type="EMBL" id="CP051428">
    <property type="protein sequence ID" value="QJC53802.1"/>
    <property type="molecule type" value="Genomic_DNA"/>
</dbReference>
<feature type="domain" description="BIG2" evidence="2">
    <location>
        <begin position="128"/>
        <end position="206"/>
    </location>
</feature>
<keyword evidence="4" id="KW-1185">Reference proteome</keyword>
<name>A0A6H2H2B6_9BACL</name>
<dbReference type="Proteomes" id="UP000502136">
    <property type="component" value="Chromosome"/>
</dbReference>
<gene>
    <name evidence="3" type="ORF">HGI30_21260</name>
</gene>
<feature type="domain" description="BIG2" evidence="2">
    <location>
        <begin position="554"/>
        <end position="634"/>
    </location>
</feature>
<evidence type="ECO:0000256" key="1">
    <source>
        <dbReference type="SAM" id="SignalP"/>
    </source>
</evidence>
<feature type="signal peptide" evidence="1">
    <location>
        <begin position="1"/>
        <end position="32"/>
    </location>
</feature>
<accession>A0A6H2H2B6</accession>
<dbReference type="SMART" id="SM00635">
    <property type="entry name" value="BID_2"/>
    <property type="match status" value="6"/>
</dbReference>
<dbReference type="AlphaFoldDB" id="A0A6H2H2B6"/>
<feature type="domain" description="BIG2" evidence="2">
    <location>
        <begin position="299"/>
        <end position="381"/>
    </location>
</feature>
<dbReference type="Pfam" id="PF02368">
    <property type="entry name" value="Big_2"/>
    <property type="match status" value="2"/>
</dbReference>
<evidence type="ECO:0000313" key="4">
    <source>
        <dbReference type="Proteomes" id="UP000502136"/>
    </source>
</evidence>
<feature type="domain" description="BIG2" evidence="2">
    <location>
        <begin position="35"/>
        <end position="118"/>
    </location>
</feature>
<evidence type="ECO:0000259" key="2">
    <source>
        <dbReference type="SMART" id="SM00635"/>
    </source>
</evidence>
<sequence>MIRHATPRSRTLLSLLLAAVLALSLLAPAAHAEDAVASVSLDTGSSLSLTYGEDPYALVLWASYSGSSAKKDVTSSAVWTTSLSSVVKVSGGVLTPVAAGKATITGKFGGYSASVTVTVAYPYSKLQLQRGGENAPAKLEANVGDKLQLDAVGTKDGQTADLTEDADWTSSSAAVASVKDGEIEILAAGTTTIKASYRGVSASLTLTAESPYEALELSESSLVELETGGSALRLTATARPKDGGASLDVTSKAVWSSSAPTIVKAEKDGVLTPVGPGTATISVSLHGVSVTVQAVVRQPYEVLKLSPSAELHLLLSDSPVQLAASIPSVSGSAEDVTALAAWTSSDLYAATAEGGLVTPKAAGSSTIKAEYKGVSRSLKVTVYPTAVRIKAADEKLTAIVDETRDLPAITAVGLDEAEFAVTKLVKWTSSASDVVEIKDGKWIARKSGSAVLKAELGDMKVELPFEVNAKPLALLSETKALSLVIGKTAELPKLTVTYTTGEEEDVTAKADWKASGGSLLVLEDSMRGLASAKATLTASYLGKTVTFPVTIEEEIVKLTVDPSSLTLHPNRSKTVKVTGTYKSGATVSLAAKMDWSVDASAVASVQRGTIKALKLGSAKVTGTYQGKSVTVALTVKPKLKSLVLSEKSFQLAPGASAQLKLKAFYDNGTYEEVTAASLWSSSREGAATVTQGGAIAAVAKGTATIKAVFDGKSVTARVTVK</sequence>
<evidence type="ECO:0000313" key="3">
    <source>
        <dbReference type="EMBL" id="QJC53802.1"/>
    </source>
</evidence>
<dbReference type="SUPFAM" id="SSF49373">
    <property type="entry name" value="Invasin/intimin cell-adhesion fragments"/>
    <property type="match status" value="3"/>
</dbReference>
<protein>
    <recommendedName>
        <fullName evidence="2">BIG2 domain-containing protein</fullName>
    </recommendedName>
</protein>
<feature type="domain" description="BIG2" evidence="2">
    <location>
        <begin position="638"/>
        <end position="719"/>
    </location>
</feature>
<feature type="domain" description="BIG2" evidence="2">
    <location>
        <begin position="211"/>
        <end position="295"/>
    </location>
</feature>
<dbReference type="Gene3D" id="2.60.40.1080">
    <property type="match status" value="8"/>
</dbReference>
<keyword evidence="1" id="KW-0732">Signal</keyword>
<reference evidence="3 4" key="1">
    <citation type="submission" date="2020-04" db="EMBL/GenBank/DDBJ databases">
        <title>Novel Paenibacillus strain UniB2 isolated from commercial digestive syrup.</title>
        <authorList>
            <person name="Thorat V."/>
            <person name="Kirdat K."/>
            <person name="Tiwarekar B."/>
            <person name="Yadav A."/>
        </authorList>
    </citation>
    <scope>NUCLEOTIDE SEQUENCE [LARGE SCALE GENOMIC DNA]</scope>
    <source>
        <strain evidence="3 4">UniB2</strain>
    </source>
</reference>
<organism evidence="3 4">
    <name type="scientific">Paenibacillus albicereus</name>
    <dbReference type="NCBI Taxonomy" id="2726185"/>
    <lineage>
        <taxon>Bacteria</taxon>
        <taxon>Bacillati</taxon>
        <taxon>Bacillota</taxon>
        <taxon>Bacilli</taxon>
        <taxon>Bacillales</taxon>
        <taxon>Paenibacillaceae</taxon>
        <taxon>Paenibacillus</taxon>
    </lineage>
</organism>
<dbReference type="RefSeq" id="WP_168909333.1">
    <property type="nucleotide sequence ID" value="NZ_CP051428.1"/>
</dbReference>
<dbReference type="InterPro" id="IPR003343">
    <property type="entry name" value="Big_2"/>
</dbReference>